<dbReference type="GO" id="GO:0035556">
    <property type="term" value="P:intracellular signal transduction"/>
    <property type="evidence" value="ECO:0007669"/>
    <property type="project" value="TreeGrafter"/>
</dbReference>
<protein>
    <submittedName>
        <fullName evidence="3">Serine/threonine protein kinase</fullName>
    </submittedName>
</protein>
<dbReference type="InterPro" id="IPR017441">
    <property type="entry name" value="Protein_kinase_ATP_BS"/>
</dbReference>
<dbReference type="GO" id="GO:0005524">
    <property type="term" value="F:ATP binding"/>
    <property type="evidence" value="ECO:0007669"/>
    <property type="project" value="UniProtKB-UniRule"/>
</dbReference>
<dbReference type="RefSeq" id="WP_091547635.1">
    <property type="nucleotide sequence ID" value="NZ_FMUS01000051.1"/>
</dbReference>
<keyword evidence="3" id="KW-0418">Kinase</keyword>
<dbReference type="EMBL" id="FMUS01000051">
    <property type="protein sequence ID" value="SCZ10555.1"/>
    <property type="molecule type" value="Genomic_DNA"/>
</dbReference>
<dbReference type="OrthoDB" id="9788659at2"/>
<keyword evidence="1" id="KW-0067">ATP-binding</keyword>
<dbReference type="SMART" id="SM00219">
    <property type="entry name" value="TyrKc"/>
    <property type="match status" value="1"/>
</dbReference>
<dbReference type="InterPro" id="IPR050285">
    <property type="entry name" value="STE20_Ser/Thr_kinase"/>
</dbReference>
<evidence type="ECO:0000256" key="1">
    <source>
        <dbReference type="PROSITE-ProRule" id="PRU10141"/>
    </source>
</evidence>
<dbReference type="PANTHER" id="PTHR48015">
    <property type="entry name" value="SERINE/THREONINE-PROTEIN KINASE TAO"/>
    <property type="match status" value="1"/>
</dbReference>
<name>A0A1G5LCC6_9FIRM</name>
<dbReference type="SUPFAM" id="SSF56112">
    <property type="entry name" value="Protein kinase-like (PK-like)"/>
    <property type="match status" value="1"/>
</dbReference>
<dbReference type="InterPro" id="IPR000719">
    <property type="entry name" value="Prot_kinase_dom"/>
</dbReference>
<dbReference type="PROSITE" id="PS00109">
    <property type="entry name" value="PROTEIN_KINASE_TYR"/>
    <property type="match status" value="1"/>
</dbReference>
<keyword evidence="3" id="KW-0808">Transferase</keyword>
<dbReference type="CDD" id="cd00180">
    <property type="entry name" value="PKc"/>
    <property type="match status" value="1"/>
</dbReference>
<dbReference type="GO" id="GO:0004713">
    <property type="term" value="F:protein tyrosine kinase activity"/>
    <property type="evidence" value="ECO:0007669"/>
    <property type="project" value="InterPro"/>
</dbReference>
<dbReference type="InterPro" id="IPR011009">
    <property type="entry name" value="Kinase-like_dom_sf"/>
</dbReference>
<proteinExistence type="predicted"/>
<dbReference type="InterPro" id="IPR020635">
    <property type="entry name" value="Tyr_kinase_cat_dom"/>
</dbReference>
<evidence type="ECO:0000259" key="2">
    <source>
        <dbReference type="PROSITE" id="PS50011"/>
    </source>
</evidence>
<keyword evidence="3" id="KW-0723">Serine/threonine-protein kinase</keyword>
<dbReference type="PROSITE" id="PS50011">
    <property type="entry name" value="PROTEIN_KINASE_DOM"/>
    <property type="match status" value="1"/>
</dbReference>
<dbReference type="PROSITE" id="PS00107">
    <property type="entry name" value="PROTEIN_KINASE_ATP"/>
    <property type="match status" value="1"/>
</dbReference>
<dbReference type="InterPro" id="IPR008266">
    <property type="entry name" value="Tyr_kinase_AS"/>
</dbReference>
<sequence length="375" mass="44614">MLKNGDIIEFDRKKQFKYIRPLGSGGTGDTHLFEDELTELHFAFKKYSPKNIDYLEECYERFVDEIKILFNISHPNIVRVYNYYLYPESKIGYLQMEYVEGCPIDEYEYDGWGKDWDEVFREVILAFEYLETNNILHRDIRPANILIDYFGDTKIIDFGFGKKLKKTERDGKSVLLNWPVTNLPEETLHDGTYNHQTEIYFVGKLFKSIFAKSNDSYIFEHVIEKMIKENPQERYESFFEVSQDISIGVLSDMDFSEEDKQIYREFAEKIYSKINYYIDAYEPINKIQKTIEELGAVLRKNKLEYYIQDNSMLINCFISGRYNFSLVKNIEVKLVEAFYRMFIALPEFKKKVVLDNIYTKIGTIQVELEDDDIPF</sequence>
<dbReference type="Pfam" id="PF00069">
    <property type="entry name" value="Pkinase"/>
    <property type="match status" value="1"/>
</dbReference>
<dbReference type="Gene3D" id="1.10.510.10">
    <property type="entry name" value="Transferase(Phosphotransferase) domain 1"/>
    <property type="match status" value="1"/>
</dbReference>
<dbReference type="Proteomes" id="UP000198636">
    <property type="component" value="Unassembled WGS sequence"/>
</dbReference>
<dbReference type="AlphaFoldDB" id="A0A1G5LCC6"/>
<keyword evidence="4" id="KW-1185">Reference proteome</keyword>
<feature type="binding site" evidence="1">
    <location>
        <position position="45"/>
    </location>
    <ligand>
        <name>ATP</name>
        <dbReference type="ChEBI" id="CHEBI:30616"/>
    </ligand>
</feature>
<reference evidence="3 4" key="1">
    <citation type="submission" date="2016-10" db="EMBL/GenBank/DDBJ databases">
        <authorList>
            <person name="de Groot N.N."/>
        </authorList>
    </citation>
    <scope>NUCLEOTIDE SEQUENCE [LARGE SCALE GENOMIC DNA]</scope>
    <source>
        <strain evidence="3 4">DSM 18978</strain>
    </source>
</reference>
<feature type="domain" description="Protein kinase" evidence="2">
    <location>
        <begin position="16"/>
        <end position="278"/>
    </location>
</feature>
<dbReference type="STRING" id="1120976.SAMN03080606_04293"/>
<organism evidence="3 4">
    <name type="scientific">Alkaliphilus peptidifermentans DSM 18978</name>
    <dbReference type="NCBI Taxonomy" id="1120976"/>
    <lineage>
        <taxon>Bacteria</taxon>
        <taxon>Bacillati</taxon>
        <taxon>Bacillota</taxon>
        <taxon>Clostridia</taxon>
        <taxon>Peptostreptococcales</taxon>
        <taxon>Natronincolaceae</taxon>
        <taxon>Alkaliphilus</taxon>
    </lineage>
</organism>
<accession>A0A1G5LCC6</accession>
<gene>
    <name evidence="3" type="ORF">SAMN03080606_04293</name>
</gene>
<dbReference type="GO" id="GO:0004674">
    <property type="term" value="F:protein serine/threonine kinase activity"/>
    <property type="evidence" value="ECO:0007669"/>
    <property type="project" value="UniProtKB-KW"/>
</dbReference>
<evidence type="ECO:0000313" key="3">
    <source>
        <dbReference type="EMBL" id="SCZ10555.1"/>
    </source>
</evidence>
<evidence type="ECO:0000313" key="4">
    <source>
        <dbReference type="Proteomes" id="UP000198636"/>
    </source>
</evidence>
<keyword evidence="1" id="KW-0547">Nucleotide-binding</keyword>
<dbReference type="PANTHER" id="PTHR48015:SF16">
    <property type="entry name" value="SERINE_THREONINE-PROTEIN KINASE SULU"/>
    <property type="match status" value="1"/>
</dbReference>